<sequence length="66" mass="7982">MDIDEAIKELENSKNIRFSRLMKITERFLINLEIEDQVIILLKYLGRESLELIYKKEKMARQNLIK</sequence>
<reference evidence="1 2" key="2">
    <citation type="submission" date="2013-09" db="EMBL/GenBank/DDBJ databases">
        <title>Whole genome comparison of six Crocosphaera watsonii strains with differing phenotypes.</title>
        <authorList>
            <person name="Bench S.R."/>
            <person name="Heller P."/>
            <person name="Frank I."/>
            <person name="Arciniega M."/>
            <person name="Shilova I.N."/>
            <person name="Zehr J.P."/>
        </authorList>
    </citation>
    <scope>NUCLEOTIDE SEQUENCE [LARGE SCALE GENOMIC DNA]</scope>
    <source>
        <strain evidence="1 2">WH 0401</strain>
    </source>
</reference>
<evidence type="ECO:0000313" key="2">
    <source>
        <dbReference type="Proteomes" id="UP000018198"/>
    </source>
</evidence>
<dbReference type="AlphaFoldDB" id="T2JD88"/>
<dbReference type="Proteomes" id="UP000018198">
    <property type="component" value="Unassembled WGS sequence"/>
</dbReference>
<dbReference type="EMBL" id="CAQM01000506">
    <property type="protein sequence ID" value="CCQ62452.1"/>
    <property type="molecule type" value="Genomic_DNA"/>
</dbReference>
<dbReference type="RefSeq" id="WP_021835918.1">
    <property type="nucleotide sequence ID" value="NZ_CAQM01000506.1"/>
</dbReference>
<gene>
    <name evidence="1" type="ORF">CWATWH0401_2429</name>
</gene>
<organism evidence="1 2">
    <name type="scientific">Crocosphaera watsonii WH 0401</name>
    <dbReference type="NCBI Taxonomy" id="555881"/>
    <lineage>
        <taxon>Bacteria</taxon>
        <taxon>Bacillati</taxon>
        <taxon>Cyanobacteriota</taxon>
        <taxon>Cyanophyceae</taxon>
        <taxon>Oscillatoriophycideae</taxon>
        <taxon>Chroococcales</taxon>
        <taxon>Aphanothecaceae</taxon>
        <taxon>Crocosphaera</taxon>
    </lineage>
</organism>
<proteinExistence type="predicted"/>
<reference evidence="1 2" key="1">
    <citation type="submission" date="2013-01" db="EMBL/GenBank/DDBJ databases">
        <authorList>
            <person name="Bench S."/>
        </authorList>
    </citation>
    <scope>NUCLEOTIDE SEQUENCE [LARGE SCALE GENOMIC DNA]</scope>
    <source>
        <strain evidence="1 2">WH 0401</strain>
    </source>
</reference>
<comment type="caution">
    <text evidence="1">The sequence shown here is derived from an EMBL/GenBank/DDBJ whole genome shotgun (WGS) entry which is preliminary data.</text>
</comment>
<evidence type="ECO:0000313" key="1">
    <source>
        <dbReference type="EMBL" id="CCQ62452.1"/>
    </source>
</evidence>
<name>T2JD88_CROWT</name>
<accession>T2JD88</accession>
<protein>
    <submittedName>
        <fullName evidence="1">Uncharacterized protein</fullName>
    </submittedName>
</protein>